<gene>
    <name evidence="5" type="primary">HaOG202646</name>
    <name evidence="5" type="ORF">B5X24_HaOG202646</name>
</gene>
<protein>
    <recommendedName>
        <fullName evidence="7">Cuticle protein</fullName>
    </recommendedName>
</protein>
<dbReference type="AlphaFoldDB" id="A0A2W1C1P8"/>
<evidence type="ECO:0000256" key="1">
    <source>
        <dbReference type="ARBA" id="ARBA00022460"/>
    </source>
</evidence>
<evidence type="ECO:0000256" key="2">
    <source>
        <dbReference type="ARBA" id="ARBA00022729"/>
    </source>
</evidence>
<dbReference type="GO" id="GO:0008010">
    <property type="term" value="F:structural constituent of chitin-based larval cuticle"/>
    <property type="evidence" value="ECO:0007669"/>
    <property type="project" value="TreeGrafter"/>
</dbReference>
<feature type="signal peptide" evidence="4">
    <location>
        <begin position="1"/>
        <end position="17"/>
    </location>
</feature>
<dbReference type="PANTHER" id="PTHR10380:SF173">
    <property type="entry name" value="CUTICULAR PROTEIN 47EF, ISOFORM C-RELATED"/>
    <property type="match status" value="1"/>
</dbReference>
<dbReference type="OrthoDB" id="7447598at2759"/>
<dbReference type="EMBL" id="KZ149913">
    <property type="protein sequence ID" value="PZC78043.1"/>
    <property type="molecule type" value="Genomic_DNA"/>
</dbReference>
<accession>A0A2W1C1P8</accession>
<keyword evidence="2 4" id="KW-0732">Signal</keyword>
<evidence type="ECO:0000313" key="5">
    <source>
        <dbReference type="EMBL" id="PZC78043.1"/>
    </source>
</evidence>
<dbReference type="Proteomes" id="UP000249218">
    <property type="component" value="Unassembled WGS sequence"/>
</dbReference>
<reference evidence="5 6" key="1">
    <citation type="journal article" date="2017" name="BMC Biol.">
        <title>Genomic innovations, transcriptional plasticity and gene loss underlying the evolution and divergence of two highly polyphagous and invasive Helicoverpa pest species.</title>
        <authorList>
            <person name="Pearce S.L."/>
            <person name="Clarke D.F."/>
            <person name="East P.D."/>
            <person name="Elfekih S."/>
            <person name="Gordon K.H."/>
            <person name="Jermiin L.S."/>
            <person name="McGaughran A."/>
            <person name="Oakeshott J.G."/>
            <person name="Papanikolaou A."/>
            <person name="Perera O.P."/>
            <person name="Rane R.V."/>
            <person name="Richards S."/>
            <person name="Tay W.T."/>
            <person name="Walsh T.K."/>
            <person name="Anderson A."/>
            <person name="Anderson C.J."/>
            <person name="Asgari S."/>
            <person name="Board P.G."/>
            <person name="Bretschneider A."/>
            <person name="Campbell P.M."/>
            <person name="Chertemps T."/>
            <person name="Christeller J.T."/>
            <person name="Coppin C.W."/>
            <person name="Downes S.J."/>
            <person name="Duan G."/>
            <person name="Farnsworth C.A."/>
            <person name="Good R.T."/>
            <person name="Han L.B."/>
            <person name="Han Y.C."/>
            <person name="Hatje K."/>
            <person name="Horne I."/>
            <person name="Huang Y.P."/>
            <person name="Hughes D.S."/>
            <person name="Jacquin-Joly E."/>
            <person name="James W."/>
            <person name="Jhangiani S."/>
            <person name="Kollmar M."/>
            <person name="Kuwar S.S."/>
            <person name="Li S."/>
            <person name="Liu N.Y."/>
            <person name="Maibeche M.T."/>
            <person name="Miller J.R."/>
            <person name="Montagne N."/>
            <person name="Perry T."/>
            <person name="Qu J."/>
            <person name="Song S.V."/>
            <person name="Sutton G.G."/>
            <person name="Vogel H."/>
            <person name="Walenz B.P."/>
            <person name="Xu W."/>
            <person name="Zhang H.J."/>
            <person name="Zou Z."/>
            <person name="Batterham P."/>
            <person name="Edwards O.R."/>
            <person name="Feyereisen R."/>
            <person name="Gibbs R.A."/>
            <person name="Heckel D.G."/>
            <person name="McGrath A."/>
            <person name="Robin C."/>
            <person name="Scherer S.E."/>
            <person name="Worley K.C."/>
            <person name="Wu Y.D."/>
        </authorList>
    </citation>
    <scope>NUCLEOTIDE SEQUENCE [LARGE SCALE GENOMIC DNA]</scope>
    <source>
        <strain evidence="5">Harm_GR_Male_#8</strain>
        <tissue evidence="5">Whole organism</tissue>
    </source>
</reference>
<name>A0A2W1C1P8_HELAM</name>
<dbReference type="InterPro" id="IPR031311">
    <property type="entry name" value="CHIT_BIND_RR_consensus"/>
</dbReference>
<keyword evidence="1 3" id="KW-0193">Cuticle</keyword>
<proteinExistence type="predicted"/>
<dbReference type="InterPro" id="IPR050468">
    <property type="entry name" value="Cuticle_Struct_Prot"/>
</dbReference>
<organism evidence="5 6">
    <name type="scientific">Helicoverpa armigera</name>
    <name type="common">Cotton bollworm</name>
    <name type="synonym">Heliothis armigera</name>
    <dbReference type="NCBI Taxonomy" id="29058"/>
    <lineage>
        <taxon>Eukaryota</taxon>
        <taxon>Metazoa</taxon>
        <taxon>Ecdysozoa</taxon>
        <taxon>Arthropoda</taxon>
        <taxon>Hexapoda</taxon>
        <taxon>Insecta</taxon>
        <taxon>Pterygota</taxon>
        <taxon>Neoptera</taxon>
        <taxon>Endopterygota</taxon>
        <taxon>Lepidoptera</taxon>
        <taxon>Glossata</taxon>
        <taxon>Ditrysia</taxon>
        <taxon>Noctuoidea</taxon>
        <taxon>Noctuidae</taxon>
        <taxon>Heliothinae</taxon>
        <taxon>Helicoverpa</taxon>
    </lineage>
</organism>
<dbReference type="PANTHER" id="PTHR10380">
    <property type="entry name" value="CUTICLE PROTEIN"/>
    <property type="match status" value="1"/>
</dbReference>
<dbReference type="PROSITE" id="PS00233">
    <property type="entry name" value="CHIT_BIND_RR_1"/>
    <property type="match status" value="1"/>
</dbReference>
<dbReference type="Pfam" id="PF00379">
    <property type="entry name" value="Chitin_bind_4"/>
    <property type="match status" value="1"/>
</dbReference>
<evidence type="ECO:0000313" key="6">
    <source>
        <dbReference type="Proteomes" id="UP000249218"/>
    </source>
</evidence>
<evidence type="ECO:0000256" key="3">
    <source>
        <dbReference type="PROSITE-ProRule" id="PRU00497"/>
    </source>
</evidence>
<dbReference type="PROSITE" id="PS51155">
    <property type="entry name" value="CHIT_BIND_RR_2"/>
    <property type="match status" value="1"/>
</dbReference>
<evidence type="ECO:0008006" key="7">
    <source>
        <dbReference type="Google" id="ProtNLM"/>
    </source>
</evidence>
<sequence length="334" mass="35228">MKLIAPITAALIAAASAGQVFTGHSSEHYAQSAEQYQSGLEHQQLGLYSEAPAPQSYSGHEASYSSRPAGEKVAKILSYNAENNGHQYQYNYETDNGIKAEEAGQTSEHGTVSHGAYSYKGDDGQTYTVTYTADEHGFHPQGAHLPTPPPIPEEIQKSLEQNAKDEAAGVFDDGKYKEQSGHKSAEGYQQYDASYQSIGYQAPSSHSSGAELSYQIPSGHASGADLAYHAQLSQALSGHSGAQLSYQAPSSHASNAQLYQVQSAHSSNAQLAYHAPSGLGSSAQLSSHAPQGFSLGGFVPSGHSSNAQLSYNPHSGHAYSGQALGAELAYRGHH</sequence>
<keyword evidence="6" id="KW-1185">Reference proteome</keyword>
<evidence type="ECO:0000256" key="4">
    <source>
        <dbReference type="SAM" id="SignalP"/>
    </source>
</evidence>
<dbReference type="PRINTS" id="PR00947">
    <property type="entry name" value="CUTICLE"/>
</dbReference>
<feature type="chain" id="PRO_5015990150" description="Cuticle protein" evidence="4">
    <location>
        <begin position="18"/>
        <end position="334"/>
    </location>
</feature>
<dbReference type="GO" id="GO:0062129">
    <property type="term" value="C:chitin-based extracellular matrix"/>
    <property type="evidence" value="ECO:0007669"/>
    <property type="project" value="TreeGrafter"/>
</dbReference>
<dbReference type="InterPro" id="IPR000618">
    <property type="entry name" value="Insect_cuticle"/>
</dbReference>